<evidence type="ECO:0000256" key="1">
    <source>
        <dbReference type="SAM" id="Coils"/>
    </source>
</evidence>
<sequence length="233" mass="25874">TDKPVSCAGIETLYPLGAIDKDKFNQSVDSFSPTGWTPIAGSFLYAKDNIFKGKEYDKNFLVLVSDGGETCDGDPVAAAKQLKDAGVTAEIDVIGLAVDENTKKQLEAIAAAGGGKYYSASDPVELSNALAEIDTERNNIIANMGCVFTNQIAYVSCIQNIQLKFINWAHQYFFDLYKKDKAEAIFFRDEYRPVVNKYLNELVRISNKGTNEQIQKLEEEMKKLQEKSKQAIN</sequence>
<organism evidence="3 4">
    <name type="scientific">candidate division WWE3 bacterium CG_4_8_14_3_um_filter_42_11</name>
    <dbReference type="NCBI Taxonomy" id="1975076"/>
    <lineage>
        <taxon>Bacteria</taxon>
        <taxon>Katanobacteria</taxon>
    </lineage>
</organism>
<keyword evidence="1" id="KW-0175">Coiled coil</keyword>
<dbReference type="AlphaFoldDB" id="A0A2M8G668"/>
<comment type="caution">
    <text evidence="3">The sequence shown here is derived from an EMBL/GenBank/DDBJ whole genome shotgun (WGS) entry which is preliminary data.</text>
</comment>
<name>A0A2M8G668_UNCKA</name>
<dbReference type="EMBL" id="PFQS01000103">
    <property type="protein sequence ID" value="PJC68317.1"/>
    <property type="molecule type" value="Genomic_DNA"/>
</dbReference>
<dbReference type="Gene3D" id="3.40.50.410">
    <property type="entry name" value="von Willebrand factor, type A domain"/>
    <property type="match status" value="1"/>
</dbReference>
<dbReference type="PROSITE" id="PS50234">
    <property type="entry name" value="VWFA"/>
    <property type="match status" value="1"/>
</dbReference>
<feature type="non-terminal residue" evidence="3">
    <location>
        <position position="1"/>
    </location>
</feature>
<gene>
    <name evidence="3" type="ORF">CO015_04475</name>
</gene>
<dbReference type="Proteomes" id="UP000229438">
    <property type="component" value="Unassembled WGS sequence"/>
</dbReference>
<reference evidence="4" key="1">
    <citation type="submission" date="2017-09" db="EMBL/GenBank/DDBJ databases">
        <title>Depth-based differentiation of microbial function through sediment-hosted aquifers and enrichment of novel symbionts in the deep terrestrial subsurface.</title>
        <authorList>
            <person name="Probst A.J."/>
            <person name="Ladd B."/>
            <person name="Jarett J.K."/>
            <person name="Geller-Mcgrath D.E."/>
            <person name="Sieber C.M.K."/>
            <person name="Emerson J.B."/>
            <person name="Anantharaman K."/>
            <person name="Thomas B.C."/>
            <person name="Malmstrom R."/>
            <person name="Stieglmeier M."/>
            <person name="Klingl A."/>
            <person name="Woyke T."/>
            <person name="Ryan C.M."/>
            <person name="Banfield J.F."/>
        </authorList>
    </citation>
    <scope>NUCLEOTIDE SEQUENCE [LARGE SCALE GENOMIC DNA]</scope>
</reference>
<protein>
    <recommendedName>
        <fullName evidence="2">VWFA domain-containing protein</fullName>
    </recommendedName>
</protein>
<dbReference type="SUPFAM" id="SSF53300">
    <property type="entry name" value="vWA-like"/>
    <property type="match status" value="1"/>
</dbReference>
<accession>A0A2M8G668</accession>
<evidence type="ECO:0000313" key="4">
    <source>
        <dbReference type="Proteomes" id="UP000229438"/>
    </source>
</evidence>
<feature type="domain" description="VWFA" evidence="2">
    <location>
        <begin position="20"/>
        <end position="133"/>
    </location>
</feature>
<feature type="coiled-coil region" evidence="1">
    <location>
        <begin position="200"/>
        <end position="230"/>
    </location>
</feature>
<proteinExistence type="predicted"/>
<evidence type="ECO:0000313" key="3">
    <source>
        <dbReference type="EMBL" id="PJC68317.1"/>
    </source>
</evidence>
<dbReference type="InterPro" id="IPR036465">
    <property type="entry name" value="vWFA_dom_sf"/>
</dbReference>
<dbReference type="InterPro" id="IPR002035">
    <property type="entry name" value="VWF_A"/>
</dbReference>
<dbReference type="Pfam" id="PF00092">
    <property type="entry name" value="VWA"/>
    <property type="match status" value="1"/>
</dbReference>
<evidence type="ECO:0000259" key="2">
    <source>
        <dbReference type="PROSITE" id="PS50234"/>
    </source>
</evidence>